<comment type="similarity">
    <text evidence="2">Belongs to the PdxA family. PdxA2 subfamily.</text>
</comment>
<dbReference type="GO" id="GO:0050570">
    <property type="term" value="F:4-hydroxythreonine-4-phosphate dehydrogenase activity"/>
    <property type="evidence" value="ECO:0007669"/>
    <property type="project" value="UniProtKB-EC"/>
</dbReference>
<dbReference type="Pfam" id="PF04166">
    <property type="entry name" value="PdxA"/>
    <property type="match status" value="1"/>
</dbReference>
<dbReference type="EMBL" id="JAGGLG010000016">
    <property type="protein sequence ID" value="MBP2018686.1"/>
    <property type="molecule type" value="Genomic_DNA"/>
</dbReference>
<dbReference type="NCBIfam" id="NF002992">
    <property type="entry name" value="PRK03743.1"/>
    <property type="match status" value="1"/>
</dbReference>
<dbReference type="EC" id="1.1.1.262" evidence="7"/>
<evidence type="ECO:0000256" key="2">
    <source>
        <dbReference type="ARBA" id="ARBA00009464"/>
    </source>
</evidence>
<dbReference type="InterPro" id="IPR005255">
    <property type="entry name" value="PdxA_fam"/>
</dbReference>
<sequence length="335" mass="36168">MHNRPLIGITMGDPASIGPEIVAKSLANPELYALCRPLVIGDARVMARAFATTGVNLAVRMVASPAEGRYEHGTIDLIDLHNVDVDTLAWGRVQAQAGRAAFDYIVRSIELAKAGAIDAVTTAPINKEALKAAGIDFIGHTEIYGDLTGTEDPLTLFETKGLRIFFLTRHVSLAQACRMITRARTLDYLRRCSRALEQLGVSKPRLAVAALNPHAGEHGLFGDEEVRELEPAIADARAEGIDASGPHPADSVFWHAARGRFDAVLSLYHDQGHIAAKMYDFERTVSITAGLPFLRTSVDHGTAFDIAGTGQASAVSMEEAIRVAARYAASFRRSR</sequence>
<gene>
    <name evidence="7" type="ORF">J2Z79_002101</name>
</gene>
<dbReference type="PANTHER" id="PTHR30004">
    <property type="entry name" value="4-HYDROXYTHREONINE-4-PHOSPHATE DEHYDROGENASE"/>
    <property type="match status" value="1"/>
</dbReference>
<comment type="subunit">
    <text evidence="3">Homodimer.</text>
</comment>
<comment type="cofactor">
    <cofactor evidence="1">
        <name>a divalent metal cation</name>
        <dbReference type="ChEBI" id="CHEBI:60240"/>
    </cofactor>
</comment>
<dbReference type="NCBIfam" id="TIGR00557">
    <property type="entry name" value="pdxA"/>
    <property type="match status" value="1"/>
</dbReference>
<dbReference type="PANTHER" id="PTHR30004:SF6">
    <property type="entry name" value="D-THREONATE 4-PHOSPHATE DEHYDROGENASE"/>
    <property type="match status" value="1"/>
</dbReference>
<keyword evidence="4" id="KW-0479">Metal-binding</keyword>
<evidence type="ECO:0000313" key="7">
    <source>
        <dbReference type="EMBL" id="MBP2018686.1"/>
    </source>
</evidence>
<dbReference type="RefSeq" id="WP_209466814.1">
    <property type="nucleotide sequence ID" value="NZ_JAGGLG010000016.1"/>
</dbReference>
<proteinExistence type="inferred from homology"/>
<accession>A0ABS4JT19</accession>
<evidence type="ECO:0000256" key="5">
    <source>
        <dbReference type="ARBA" id="ARBA00023002"/>
    </source>
</evidence>
<reference evidence="7 8" key="1">
    <citation type="submission" date="2021-03" db="EMBL/GenBank/DDBJ databases">
        <title>Genomic Encyclopedia of Type Strains, Phase IV (KMG-IV): sequencing the most valuable type-strain genomes for metagenomic binning, comparative biology and taxonomic classification.</title>
        <authorList>
            <person name="Goeker M."/>
        </authorList>
    </citation>
    <scope>NUCLEOTIDE SEQUENCE [LARGE SCALE GENOMIC DNA]</scope>
    <source>
        <strain evidence="7 8">DSM 27138</strain>
    </source>
</reference>
<evidence type="ECO:0000256" key="4">
    <source>
        <dbReference type="ARBA" id="ARBA00022723"/>
    </source>
</evidence>
<evidence type="ECO:0000256" key="1">
    <source>
        <dbReference type="ARBA" id="ARBA00001968"/>
    </source>
</evidence>
<dbReference type="Proteomes" id="UP001519289">
    <property type="component" value="Unassembled WGS sequence"/>
</dbReference>
<evidence type="ECO:0000313" key="8">
    <source>
        <dbReference type="Proteomes" id="UP001519289"/>
    </source>
</evidence>
<keyword evidence="6" id="KW-0520">NAD</keyword>
<evidence type="ECO:0000256" key="3">
    <source>
        <dbReference type="ARBA" id="ARBA00011738"/>
    </source>
</evidence>
<dbReference type="SUPFAM" id="SSF53659">
    <property type="entry name" value="Isocitrate/Isopropylmalate dehydrogenase-like"/>
    <property type="match status" value="1"/>
</dbReference>
<keyword evidence="5 7" id="KW-0560">Oxidoreductase</keyword>
<organism evidence="7 8">
    <name type="scientific">Symbiobacterium terraclitae</name>
    <dbReference type="NCBI Taxonomy" id="557451"/>
    <lineage>
        <taxon>Bacteria</taxon>
        <taxon>Bacillati</taxon>
        <taxon>Bacillota</taxon>
        <taxon>Clostridia</taxon>
        <taxon>Eubacteriales</taxon>
        <taxon>Symbiobacteriaceae</taxon>
        <taxon>Symbiobacterium</taxon>
    </lineage>
</organism>
<comment type="caution">
    <text evidence="7">The sequence shown here is derived from an EMBL/GenBank/DDBJ whole genome shotgun (WGS) entry which is preliminary data.</text>
</comment>
<protein>
    <submittedName>
        <fullName evidence="7">4-hydroxythreonine-4-phosphate dehydrogenase</fullName>
        <ecNumber evidence="7">1.1.1.262</ecNumber>
    </submittedName>
</protein>
<dbReference type="Gene3D" id="3.40.718.10">
    <property type="entry name" value="Isopropylmalate Dehydrogenase"/>
    <property type="match status" value="1"/>
</dbReference>
<evidence type="ECO:0000256" key="6">
    <source>
        <dbReference type="ARBA" id="ARBA00023027"/>
    </source>
</evidence>
<keyword evidence="8" id="KW-1185">Reference proteome</keyword>
<name>A0ABS4JT19_9FIRM</name>